<evidence type="ECO:0000256" key="1">
    <source>
        <dbReference type="SAM" id="Phobius"/>
    </source>
</evidence>
<dbReference type="Proteomes" id="UP001162162">
    <property type="component" value="Unassembled WGS sequence"/>
</dbReference>
<reference evidence="2" key="1">
    <citation type="journal article" date="2023" name="Insect Mol. Biol.">
        <title>Genome sequencing provides insights into the evolution of gene families encoding plant cell wall-degrading enzymes in longhorned beetles.</title>
        <authorList>
            <person name="Shin N.R."/>
            <person name="Okamura Y."/>
            <person name="Kirsch R."/>
            <person name="Pauchet Y."/>
        </authorList>
    </citation>
    <scope>NUCLEOTIDE SEQUENCE</scope>
    <source>
        <strain evidence="2">AMC_N1</strain>
    </source>
</reference>
<name>A0AAV8Z006_9CUCU</name>
<organism evidence="2 3">
    <name type="scientific">Aromia moschata</name>
    <dbReference type="NCBI Taxonomy" id="1265417"/>
    <lineage>
        <taxon>Eukaryota</taxon>
        <taxon>Metazoa</taxon>
        <taxon>Ecdysozoa</taxon>
        <taxon>Arthropoda</taxon>
        <taxon>Hexapoda</taxon>
        <taxon>Insecta</taxon>
        <taxon>Pterygota</taxon>
        <taxon>Neoptera</taxon>
        <taxon>Endopterygota</taxon>
        <taxon>Coleoptera</taxon>
        <taxon>Polyphaga</taxon>
        <taxon>Cucujiformia</taxon>
        <taxon>Chrysomeloidea</taxon>
        <taxon>Cerambycidae</taxon>
        <taxon>Cerambycinae</taxon>
        <taxon>Callichromatini</taxon>
        <taxon>Aromia</taxon>
    </lineage>
</organism>
<evidence type="ECO:0000313" key="2">
    <source>
        <dbReference type="EMBL" id="KAJ8956675.1"/>
    </source>
</evidence>
<dbReference type="EMBL" id="JAPWTK010000028">
    <property type="protein sequence ID" value="KAJ8956675.1"/>
    <property type="molecule type" value="Genomic_DNA"/>
</dbReference>
<keyword evidence="1" id="KW-0472">Membrane</keyword>
<keyword evidence="3" id="KW-1185">Reference proteome</keyword>
<keyword evidence="1" id="KW-0812">Transmembrane</keyword>
<protein>
    <submittedName>
        <fullName evidence="2">Uncharacterized protein</fullName>
    </submittedName>
</protein>
<dbReference type="AlphaFoldDB" id="A0AAV8Z006"/>
<gene>
    <name evidence="2" type="ORF">NQ318_014030</name>
</gene>
<proteinExistence type="predicted"/>
<feature type="transmembrane region" description="Helical" evidence="1">
    <location>
        <begin position="117"/>
        <end position="136"/>
    </location>
</feature>
<accession>A0AAV8Z006</accession>
<keyword evidence="1" id="KW-1133">Transmembrane helix</keyword>
<evidence type="ECO:0000313" key="3">
    <source>
        <dbReference type="Proteomes" id="UP001162162"/>
    </source>
</evidence>
<feature type="transmembrane region" description="Helical" evidence="1">
    <location>
        <begin position="86"/>
        <end position="105"/>
    </location>
</feature>
<comment type="caution">
    <text evidence="2">The sequence shown here is derived from an EMBL/GenBank/DDBJ whole genome shotgun (WGS) entry which is preliminary data.</text>
</comment>
<sequence length="176" mass="19858">MSSSTIVIKNPGPNLQDGILKAKLAEQKSPTLLIITLWVFSSIFSAAKIDFSSNVTGISISFNMQDVVLIAFSAWMLHRGLSTRNVALIFPWVIVTVYGLYYNHYKSLSKMLGVLRSIRHTTGLPWIALFITSIGLGKYNKTTLLRVVLILRIIQLSANLWYRRKLEKELYEPVIG</sequence>